<dbReference type="GO" id="GO:0015990">
    <property type="term" value="P:electron transport coupled proton transport"/>
    <property type="evidence" value="ECO:0007669"/>
    <property type="project" value="TreeGrafter"/>
</dbReference>
<dbReference type="AlphaFoldDB" id="A0A143HAD7"/>
<dbReference type="InterPro" id="IPR005171">
    <property type="entry name" value="Cyt_c_oxidase_su4_prok"/>
</dbReference>
<comment type="similarity">
    <text evidence="3 9">Belongs to the cytochrome c oxidase bacterial subunit 4 family.</text>
</comment>
<feature type="transmembrane region" description="Helical" evidence="9">
    <location>
        <begin position="68"/>
        <end position="92"/>
    </location>
</feature>
<comment type="subcellular location">
    <subcellularLocation>
        <location evidence="2 9">Cell membrane</location>
        <topology evidence="2 9">Multi-pass membrane protein</topology>
    </subcellularLocation>
</comment>
<evidence type="ECO:0000256" key="7">
    <source>
        <dbReference type="ARBA" id="ARBA00023002"/>
    </source>
</evidence>
<evidence type="ECO:0000256" key="2">
    <source>
        <dbReference type="ARBA" id="ARBA00004651"/>
    </source>
</evidence>
<evidence type="ECO:0000313" key="10">
    <source>
        <dbReference type="EMBL" id="AMW98291.1"/>
    </source>
</evidence>
<keyword evidence="5 9" id="KW-0812">Transmembrane</keyword>
<dbReference type="EMBL" id="CP014806">
    <property type="protein sequence ID" value="AMW98291.1"/>
    <property type="molecule type" value="Genomic_DNA"/>
</dbReference>
<dbReference type="GO" id="GO:0009319">
    <property type="term" value="C:cytochrome o ubiquinol oxidase complex"/>
    <property type="evidence" value="ECO:0007669"/>
    <property type="project" value="TreeGrafter"/>
</dbReference>
<dbReference type="OrthoDB" id="2361460at2"/>
<evidence type="ECO:0000256" key="9">
    <source>
        <dbReference type="RuleBase" id="RU367153"/>
    </source>
</evidence>
<evidence type="ECO:0000256" key="8">
    <source>
        <dbReference type="ARBA" id="ARBA00023136"/>
    </source>
</evidence>
<keyword evidence="11" id="KW-1185">Reference proteome</keyword>
<evidence type="ECO:0000256" key="3">
    <source>
        <dbReference type="ARBA" id="ARBA00008079"/>
    </source>
</evidence>
<keyword evidence="6 9" id="KW-1133">Transmembrane helix</keyword>
<feature type="transmembrane region" description="Helical" evidence="9">
    <location>
        <begin position="9"/>
        <end position="29"/>
    </location>
</feature>
<evidence type="ECO:0000256" key="1">
    <source>
        <dbReference type="ARBA" id="ARBA00000725"/>
    </source>
</evidence>
<evidence type="ECO:0000256" key="5">
    <source>
        <dbReference type="ARBA" id="ARBA00022692"/>
    </source>
</evidence>
<dbReference type="Pfam" id="PF03626">
    <property type="entry name" value="COX4_pro"/>
    <property type="match status" value="1"/>
</dbReference>
<dbReference type="GO" id="GO:0016682">
    <property type="term" value="F:oxidoreductase activity, acting on diphenols and related substances as donors, oxygen as acceptor"/>
    <property type="evidence" value="ECO:0007669"/>
    <property type="project" value="UniProtKB-UniRule"/>
</dbReference>
<dbReference type="NCBIfam" id="TIGR02901">
    <property type="entry name" value="QoxD"/>
    <property type="match status" value="1"/>
</dbReference>
<reference evidence="10 11" key="1">
    <citation type="journal article" date="2016" name="Genome Announc.">
        <title>Whole-Genome Sequence of Rummeliibacillus stabekisii Strain PP9 Isolated from Antarctic Soil.</title>
        <authorList>
            <person name="da Mota F.F."/>
            <person name="Vollu R.E."/>
            <person name="Jurelevicius D."/>
            <person name="Seldin L."/>
        </authorList>
    </citation>
    <scope>NUCLEOTIDE SEQUENCE [LARGE SCALE GENOMIC DNA]</scope>
    <source>
        <strain evidence="10 11">PP9</strain>
    </source>
</reference>
<dbReference type="GO" id="GO:0005886">
    <property type="term" value="C:plasma membrane"/>
    <property type="evidence" value="ECO:0007669"/>
    <property type="project" value="UniProtKB-SubCell"/>
</dbReference>
<dbReference type="RefSeq" id="WP_066785064.1">
    <property type="nucleotide sequence ID" value="NZ_CP014806.1"/>
</dbReference>
<protein>
    <recommendedName>
        <fullName evidence="9">Quinol oxidase subunit 4</fullName>
        <ecNumber evidence="9">1.10.3.-</ecNumber>
    </recommendedName>
</protein>
<dbReference type="InterPro" id="IPR050968">
    <property type="entry name" value="Cytochrome_c_oxidase_bac_sub4"/>
</dbReference>
<comment type="catalytic activity">
    <reaction evidence="1 9">
        <text>2 a quinol + O2 = 2 a quinone + 2 H2O</text>
        <dbReference type="Rhea" id="RHEA:55376"/>
        <dbReference type="ChEBI" id="CHEBI:15377"/>
        <dbReference type="ChEBI" id="CHEBI:15379"/>
        <dbReference type="ChEBI" id="CHEBI:24646"/>
        <dbReference type="ChEBI" id="CHEBI:132124"/>
    </reaction>
</comment>
<evidence type="ECO:0000313" key="11">
    <source>
        <dbReference type="Proteomes" id="UP000076021"/>
    </source>
</evidence>
<dbReference type="GO" id="GO:0015078">
    <property type="term" value="F:proton transmembrane transporter activity"/>
    <property type="evidence" value="ECO:0007669"/>
    <property type="project" value="TreeGrafter"/>
</dbReference>
<feature type="transmembrane region" description="Helical" evidence="9">
    <location>
        <begin position="35"/>
        <end position="56"/>
    </location>
</feature>
<keyword evidence="8 9" id="KW-0472">Membrane</keyword>
<name>A0A143HAD7_9BACL</name>
<dbReference type="PANTHER" id="PTHR36835:SF1">
    <property type="entry name" value="CYTOCHROME BO(3) UBIQUINOL OXIDASE SUBUNIT 4"/>
    <property type="match status" value="1"/>
</dbReference>
<evidence type="ECO:0000256" key="6">
    <source>
        <dbReference type="ARBA" id="ARBA00022989"/>
    </source>
</evidence>
<keyword evidence="7 9" id="KW-0560">Oxidoreductase</keyword>
<reference evidence="11" key="2">
    <citation type="submission" date="2016-03" db="EMBL/GenBank/DDBJ databases">
        <authorList>
            <person name="Ploux O."/>
        </authorList>
    </citation>
    <scope>NUCLEOTIDE SEQUENCE [LARGE SCALE GENOMIC DNA]</scope>
    <source>
        <strain evidence="11">PP9</strain>
    </source>
</reference>
<dbReference type="Proteomes" id="UP000076021">
    <property type="component" value="Chromosome"/>
</dbReference>
<accession>A0A143HAD7</accession>
<dbReference type="EC" id="1.10.3.-" evidence="9"/>
<dbReference type="InterPro" id="IPR014250">
    <property type="entry name" value="QoxD"/>
</dbReference>
<dbReference type="GO" id="GO:0019646">
    <property type="term" value="P:aerobic electron transport chain"/>
    <property type="evidence" value="ECO:0007669"/>
    <property type="project" value="TreeGrafter"/>
</dbReference>
<dbReference type="GO" id="GO:0042773">
    <property type="term" value="P:ATP synthesis coupled electron transport"/>
    <property type="evidence" value="ECO:0007669"/>
    <property type="project" value="UniProtKB-UniRule"/>
</dbReference>
<comment type="function">
    <text evidence="9">Catalyzes quinol oxidation with the concomitant reduction of oxygen to water.</text>
</comment>
<gene>
    <name evidence="10" type="ORF">ATY39_01950</name>
</gene>
<dbReference type="STRING" id="241244.ATY39_01950"/>
<dbReference type="KEGG" id="rst:ATY39_01950"/>
<keyword evidence="4 9" id="KW-1003">Cell membrane</keyword>
<sequence>MKELFPKEHVLGFVGSLLLTLAALTVIMFKDMSNGLAMTILLITAAAQALVQLILFMHIGETDDKKSLYVTIIYAVVVGLITVFGTLLAMVWGY</sequence>
<dbReference type="GO" id="GO:0009486">
    <property type="term" value="F:cytochrome bo3 ubiquinol oxidase activity"/>
    <property type="evidence" value="ECO:0007669"/>
    <property type="project" value="TreeGrafter"/>
</dbReference>
<dbReference type="PANTHER" id="PTHR36835">
    <property type="entry name" value="CYTOCHROME BO(3) UBIQUINOL OXIDASE SUBUNIT 4"/>
    <property type="match status" value="1"/>
</dbReference>
<organism evidence="10 11">
    <name type="scientific">Rummeliibacillus stabekisii</name>
    <dbReference type="NCBI Taxonomy" id="241244"/>
    <lineage>
        <taxon>Bacteria</taxon>
        <taxon>Bacillati</taxon>
        <taxon>Bacillota</taxon>
        <taxon>Bacilli</taxon>
        <taxon>Bacillales</taxon>
        <taxon>Caryophanaceae</taxon>
        <taxon>Rummeliibacillus</taxon>
    </lineage>
</organism>
<proteinExistence type="inferred from homology"/>
<evidence type="ECO:0000256" key="4">
    <source>
        <dbReference type="ARBA" id="ARBA00022475"/>
    </source>
</evidence>